<keyword evidence="2" id="KW-1185">Reference proteome</keyword>
<dbReference type="AlphaFoldDB" id="A0A927MAH6"/>
<evidence type="ECO:0000313" key="1">
    <source>
        <dbReference type="EMBL" id="MBE1490914.1"/>
    </source>
</evidence>
<evidence type="ECO:0000313" key="2">
    <source>
        <dbReference type="Proteomes" id="UP000649753"/>
    </source>
</evidence>
<dbReference type="Proteomes" id="UP000649753">
    <property type="component" value="Unassembled WGS sequence"/>
</dbReference>
<accession>A0A927MAH6</accession>
<gene>
    <name evidence="1" type="ORF">H4W31_006552</name>
</gene>
<organism evidence="1 2">
    <name type="scientific">Plantactinospora soyae</name>
    <dbReference type="NCBI Taxonomy" id="1544732"/>
    <lineage>
        <taxon>Bacteria</taxon>
        <taxon>Bacillati</taxon>
        <taxon>Actinomycetota</taxon>
        <taxon>Actinomycetes</taxon>
        <taxon>Micromonosporales</taxon>
        <taxon>Micromonosporaceae</taxon>
        <taxon>Plantactinospora</taxon>
    </lineage>
</organism>
<protein>
    <submittedName>
        <fullName evidence="1">Uncharacterized protein</fullName>
    </submittedName>
</protein>
<name>A0A927MAH6_9ACTN</name>
<sequence>MRNPGADADVGVLTGRYVEDRGLCRADWG</sequence>
<dbReference type="EMBL" id="JADBEB010000001">
    <property type="protein sequence ID" value="MBE1490914.1"/>
    <property type="molecule type" value="Genomic_DNA"/>
</dbReference>
<comment type="caution">
    <text evidence="1">The sequence shown here is derived from an EMBL/GenBank/DDBJ whole genome shotgun (WGS) entry which is preliminary data.</text>
</comment>
<proteinExistence type="predicted"/>
<reference evidence="1" key="1">
    <citation type="submission" date="2020-10" db="EMBL/GenBank/DDBJ databases">
        <title>Sequencing the genomes of 1000 actinobacteria strains.</title>
        <authorList>
            <person name="Klenk H.-P."/>
        </authorList>
    </citation>
    <scope>NUCLEOTIDE SEQUENCE</scope>
    <source>
        <strain evidence="1">DSM 46832</strain>
    </source>
</reference>